<dbReference type="RefSeq" id="XP_024712230.1">
    <property type="nucleotide sequence ID" value="XM_024859561.1"/>
</dbReference>
<sequence>MKLLFCEVIGTLATAPQHVAFLPLRMAYVASGGVIVCEVDAKNGTLGKQRLFVANLGVESDDLAKLDRETDKRDKFDIPLESTYTYGKDRIDTKVDGEALPSKLKDRVRAVSCVALSPNGRVLAVGESGYHPRILLYSLAANSSGVPFAVIHEHTFGVKSIAFLPDSRHFTSLGQLSDGFLHIWKYSATSVSLKATNKCSSIVNKVFWHLLTTIVTAGLRFLKVWSYEPHDSNRAIVLKGRNVVLGLNLEVDFTQAVSLSSDEVLLSGCHSALYVLSLSGLSIVPVEVPNGSSTFYGLETEAGSQKVSYFDGESPRLVGFDKLKHSSTRLAPSSPSKIALMFSNLSLKATAPDYPVVTSHLTSNDGQLYSIYLTNKKELCVLNTLSGDIKTLVAAPVTRAGGMKRASNGDLLVYSKCGNLRTVNGHGISQLASIRLPQTDQLENELTAVDYDGTYAYFGDRYGQLVVNDATTGEDVLQLKAHSSSINDLIRFKASSLELLVTTSRDRTVQLFYKNDDKWELLQTIANHTGNLVFCKVYEESLYVCSADRSISIYGFREFPGDEMPIEVYQKRVLTLKHSPTAMEILDNELHVATNDKSVHVYDAKSADFKYSTKLTNEKGDSLSVENFAQIDGYVAVSSNDRSIRLYSSHYSKLHAVTWGHSETILEMVSSDLTLYSIGLDGCLFIWNVLEAAESNHSSFKEDDSDLSLVEPDNLPLFAKVTRKILPVASASKPLSTQSTPKFDRESSPSKRSLIILDPSSPSPAPTTTPRLTNATIKRMEARKGTQASPAKSPSPKRTSPSRTLSPTRTTSKPSATLRSLVLPSRKASVDSITNPQPRLAPQNSSDSMDRASAYITIIKSHAQKGLFSGEEKENLIEQLTDLISVLGGPVGSTRNDAMLEKFGQQLVDLVQKKLQD</sequence>
<gene>
    <name evidence="2" type="ORF">C7M61_004238</name>
</gene>
<name>A0A2P7YIJ2_9ASCO</name>
<dbReference type="GeneID" id="36567626"/>
<evidence type="ECO:0000313" key="3">
    <source>
        <dbReference type="Proteomes" id="UP000241107"/>
    </source>
</evidence>
<dbReference type="PANTHER" id="PTHR45589">
    <property type="entry name" value="WD REPEAT DOMAIN 62, ISOFORM G"/>
    <property type="match status" value="1"/>
</dbReference>
<dbReference type="Pfam" id="PF00400">
    <property type="entry name" value="WD40"/>
    <property type="match status" value="1"/>
</dbReference>
<organism evidence="2 3">
    <name type="scientific">Candidozyma pseudohaemuli</name>
    <dbReference type="NCBI Taxonomy" id="418784"/>
    <lineage>
        <taxon>Eukaryota</taxon>
        <taxon>Fungi</taxon>
        <taxon>Dikarya</taxon>
        <taxon>Ascomycota</taxon>
        <taxon>Saccharomycotina</taxon>
        <taxon>Pichiomycetes</taxon>
        <taxon>Metschnikowiaceae</taxon>
        <taxon>Candidozyma</taxon>
    </lineage>
</organism>
<dbReference type="AlphaFoldDB" id="A0A2P7YIJ2"/>
<reference evidence="2 3" key="1">
    <citation type="submission" date="2018-03" db="EMBL/GenBank/DDBJ databases">
        <title>Candida pseudohaemulonii genome assembly and annotation.</title>
        <authorList>
            <person name="Munoz J.F."/>
            <person name="Gade L.G."/>
            <person name="Chow N.A."/>
            <person name="Litvintseva A.P."/>
            <person name="Loparev V.N."/>
            <person name="Cuomo C.A."/>
        </authorList>
    </citation>
    <scope>NUCLEOTIDE SEQUENCE [LARGE SCALE GENOMIC DNA]</scope>
    <source>
        <strain evidence="2 3">B12108</strain>
    </source>
</reference>
<dbReference type="PANTHER" id="PTHR45589:SF1">
    <property type="entry name" value="WD REPEAT DOMAIN 62, ISOFORM G"/>
    <property type="match status" value="1"/>
</dbReference>
<dbReference type="SMART" id="SM00320">
    <property type="entry name" value="WD40"/>
    <property type="match status" value="6"/>
</dbReference>
<feature type="compositionally biased region" description="Polar residues" evidence="1">
    <location>
        <begin position="831"/>
        <end position="847"/>
    </location>
</feature>
<evidence type="ECO:0000313" key="2">
    <source>
        <dbReference type="EMBL" id="PSK35757.1"/>
    </source>
</evidence>
<keyword evidence="3" id="KW-1185">Reference proteome</keyword>
<feature type="compositionally biased region" description="Low complexity" evidence="1">
    <location>
        <begin position="789"/>
        <end position="815"/>
    </location>
</feature>
<accession>A0A2P7YIJ2</accession>
<dbReference type="OrthoDB" id="6252103at2759"/>
<dbReference type="Gene3D" id="2.130.10.10">
    <property type="entry name" value="YVTN repeat-like/Quinoprotein amine dehydrogenase"/>
    <property type="match status" value="2"/>
</dbReference>
<dbReference type="InterPro" id="IPR015943">
    <property type="entry name" value="WD40/YVTN_repeat-like_dom_sf"/>
</dbReference>
<dbReference type="InterPro" id="IPR001680">
    <property type="entry name" value="WD40_rpt"/>
</dbReference>
<feature type="region of interest" description="Disordered" evidence="1">
    <location>
        <begin position="732"/>
        <end position="848"/>
    </location>
</feature>
<dbReference type="SUPFAM" id="SSF50978">
    <property type="entry name" value="WD40 repeat-like"/>
    <property type="match status" value="2"/>
</dbReference>
<comment type="caution">
    <text evidence="2">The sequence shown here is derived from an EMBL/GenBank/DDBJ whole genome shotgun (WGS) entry which is preliminary data.</text>
</comment>
<dbReference type="EMBL" id="PYFQ01000013">
    <property type="protein sequence ID" value="PSK35757.1"/>
    <property type="molecule type" value="Genomic_DNA"/>
</dbReference>
<protein>
    <submittedName>
        <fullName evidence="2">Uncharacterized protein</fullName>
    </submittedName>
</protein>
<dbReference type="Proteomes" id="UP000241107">
    <property type="component" value="Unassembled WGS sequence"/>
</dbReference>
<evidence type="ECO:0000256" key="1">
    <source>
        <dbReference type="SAM" id="MobiDB-lite"/>
    </source>
</evidence>
<dbReference type="VEuPathDB" id="FungiDB:C7M61_004238"/>
<dbReference type="InterPro" id="IPR052779">
    <property type="entry name" value="WDR62"/>
</dbReference>
<proteinExistence type="predicted"/>
<dbReference type="InterPro" id="IPR036322">
    <property type="entry name" value="WD40_repeat_dom_sf"/>
</dbReference>